<sequence length="2197" mass="238299">MTSVWKRLQRSGKKASKFHFAASYQELVIECTNKWQPDKLRVVWTRRNRRICSRLHGWQPGIQNPYRGMVMWQVPESIDITVTLFKDPGAEEFEDKDWTFVIENESKGRRKVLASANVNMKTYATATPSQVDLVLKLKPLSVKVVEATLKLSLSCVFLKEGKATDEDMQSLASLMSLKQSDIGNLDDFNDSDEEDERRVGAGSRLLTGATVPSAPPPPGEGRVHDMEWRPVVGSSPPAIVASETRGSDIIGAVSNPVIQSQLPVPFPSEPSAPPLSSARPDRGLQQPRPSPYAYTVPAFTRAHPPALPKIFQPTAGSALLSSVRRAPGGPSDPSLDAGPPALAPVAPTFSLPKPISSSFSSSLSEPASSLPSTHPLSGVSLSASYSAARSSVWWPQSVSTTRFLPSSLSSSYSSSSSSTSPGTALPPVLHQSMTPSASLSEPGSALTRPASLPSAPVTAPWQSEWRPPRSQNALLSFCASDPHAPVPLEPQPGSGLLCDPGPAALSSPAPTPVPALAPEAAPGVAPSRVSAPPLIPAPTPALHDPVYAPSPKSESAPNIDPGPVTAPVPTPAPTFYPDSTPGCAPAPAPGPSPAPIALPIPTPAPISIPAPAPGSAPSSAVTPPPPAAGDSSPHNDTQSELQRQLSTLMEEENFSSSTQNLQEAAPPLSISRPEASRRVGSISIANVNQRPAPAAESPPLVKPVPASELRTNDRRQEAGPGFGFEAFTPTAGPENMAALQPSCPRAASVPGFPSSKVLDTVDGTQVEGWPVGEKPFLEKPVRGKPELKLQRSQVLEKSLKEQEMFKHMMLMVPACPQITSVPGFPSTSCYKSTDLWEEKSRSMHATLPSCPKVARTQGFPSIQIPITGETQVNRNPLWKIPEKRKQVVYSQELERSHSDKEIMKNMFVLVTTCPRAASIPGFPSKPWCKPDEGQARLQMVNLFPVCPRAAGASGFPSKQTKMSEGTRAEGWFMDKKVLWENSKRSKHALQSSATPEKLPLGKETIKLMVYLLPTCPSIARVHGFPSAPRNKGANDLMNKTTGMMNLLPSCPRHASICGFPSTTMPDREEAKTNEWPAGKRLFLRKRVRMRPELSFHALPVCGMSLTDKEELNRMVAMVPSCPCVARATGFPSAPRSKAACFKGQKVRCIVNILESCPRASGVPGLPSIQILHADEQMSKWQERKKLLWEKPKKKRLLLYVLPHHMSFKDIEILKRMVALVPSCPHVASVPGFPCIAQSKATNIQIKKDHSMVNILPSCPGVARVPGFASKNVQYTKKDAAAEWRLDNRPLWLKPEKETMFLSEALGAYGDKEFIRCMTNLAPCCPRAASIPGFPSRPLCKSDKTQIGSLKMVNLFPVCPRAARVCGFPSSQTATLQETNAERWLMYKKLLWENAKRSKHILWSTFQYIFPLDKETIKCMVSLVPTCPSVASVPGFPSVPSSKATCEQTEKTKGMVDLLLSCPRYSSICGFQSIMVPTREEGQIEEWLGKRKSLWEKSGREQINLTQQTNVDMDRLYEDNKVIKSMAYLLPCCPRVASVPGFPSAPQPKMKEAFNMVKLLQSCPNLASVPGFPSRKANKAEVEEWSESKKILLKRPLRVRSEITIQTTQYVESSQKDEELLKSMVALAQCCPQVSSVFGCPSAPQSKVADFQIKQNHCMVNNLLSYPKTSTVPGIPSIQILNAGEVQVEKWPVDQKALWEKPEKKRCLFSSSTIEMSHKDKYNNKGVVDLLPSCPRVARIPGFPSAQCPSSKETANMISFIASCPGVSTIPGFPSTNANDGLVEEWVVDMRPLWVKRVEKEFSLQFSPVLDSSAESTEKIKNMATIVTCCPRQASIPGFPSLSCPKAEEFHEGKVLNMVNFLLSCPQVASILGFPSIKGSSPKEAQMEQWVVYKGTLWDKPPKERLVPILNWGETCEDTKVLKSMSALLPSCPRLASVPGFPSATQLRSGKAEVEEKQLMVAAVPPSCLDAAQAIHLPSMQSAKSDEDGIGEWPVDKVSLSEKPVQKHPAWDLQSSLALQELGAGKETSMGVEPESQTLAIVTVPCQTESTPYAIMDSCKELRSDLVLRFEDIKEKLGFGAGSEDPEGGAFEMGPKGVPSDPSGSVLRYKAEKRKEMSSDTALRAPEVPQRPCTPRPCAFEPETLFGPAAESRALGELAHGGTATADGEEICEGNELPNTAALSVAESPLLGESGRES</sequence>
<feature type="compositionally biased region" description="Pro residues" evidence="1">
    <location>
        <begin position="564"/>
        <end position="574"/>
    </location>
</feature>
<feature type="compositionally biased region" description="Polar residues" evidence="1">
    <location>
        <begin position="632"/>
        <end position="647"/>
    </location>
</feature>
<dbReference type="InterPro" id="IPR050540">
    <property type="entry name" value="F-actin_Monoox_Mical"/>
</dbReference>
<dbReference type="PANTHER" id="PTHR23167:SF91">
    <property type="entry name" value="EH DOMAIN-BINDING PROTEIN 1-LIKE PROTEIN 1"/>
    <property type="match status" value="1"/>
</dbReference>
<dbReference type="Pfam" id="PF10358">
    <property type="entry name" value="NT-C2"/>
    <property type="match status" value="1"/>
</dbReference>
<feature type="region of interest" description="Disordered" evidence="1">
    <location>
        <begin position="410"/>
        <end position="466"/>
    </location>
</feature>
<feature type="compositionally biased region" description="Pro residues" evidence="1">
    <location>
        <begin position="584"/>
        <end position="614"/>
    </location>
</feature>
<dbReference type="InterPro" id="IPR019448">
    <property type="entry name" value="NT-C2"/>
</dbReference>
<feature type="region of interest" description="Disordered" evidence="1">
    <location>
        <begin position="321"/>
        <end position="343"/>
    </location>
</feature>
<feature type="compositionally biased region" description="Pro residues" evidence="1">
    <location>
        <begin position="264"/>
        <end position="273"/>
    </location>
</feature>
<name>A0A9D3MQT0_ANGAN</name>
<feature type="compositionally biased region" description="Basic and acidic residues" evidence="1">
    <location>
        <begin position="2108"/>
        <end position="2117"/>
    </location>
</feature>
<evidence type="ECO:0000259" key="2">
    <source>
        <dbReference type="PROSITE" id="PS51840"/>
    </source>
</evidence>
<dbReference type="PROSITE" id="PS51840">
    <property type="entry name" value="C2_NT"/>
    <property type="match status" value="1"/>
</dbReference>
<evidence type="ECO:0000256" key="1">
    <source>
        <dbReference type="SAM" id="MobiDB-lite"/>
    </source>
</evidence>
<feature type="region of interest" description="Disordered" evidence="1">
    <location>
        <begin position="485"/>
        <end position="728"/>
    </location>
</feature>
<dbReference type="PANTHER" id="PTHR23167">
    <property type="entry name" value="CALPONIN HOMOLOGY DOMAIN-CONTAINING PROTEIN DDB_G0272472-RELATED"/>
    <property type="match status" value="1"/>
</dbReference>
<feature type="domain" description="C2 NT-type" evidence="2">
    <location>
        <begin position="8"/>
        <end position="157"/>
    </location>
</feature>
<evidence type="ECO:0000313" key="4">
    <source>
        <dbReference type="Proteomes" id="UP001044222"/>
    </source>
</evidence>
<gene>
    <name evidence="3" type="ORF">ANANG_G00071320</name>
</gene>
<proteinExistence type="predicted"/>
<accession>A0A9D3MQT0</accession>
<reference evidence="3" key="1">
    <citation type="submission" date="2021-01" db="EMBL/GenBank/DDBJ databases">
        <title>A chromosome-scale assembly of European eel, Anguilla anguilla.</title>
        <authorList>
            <person name="Henkel C."/>
            <person name="Jong-Raadsen S.A."/>
            <person name="Dufour S."/>
            <person name="Weltzien F.-A."/>
            <person name="Palstra A.P."/>
            <person name="Pelster B."/>
            <person name="Spaink H.P."/>
            <person name="Van Den Thillart G.E."/>
            <person name="Jansen H."/>
            <person name="Zahm M."/>
            <person name="Klopp C."/>
            <person name="Cedric C."/>
            <person name="Louis A."/>
            <person name="Berthelot C."/>
            <person name="Parey E."/>
            <person name="Roest Crollius H."/>
            <person name="Montfort J."/>
            <person name="Robinson-Rechavi M."/>
            <person name="Bucao C."/>
            <person name="Bouchez O."/>
            <person name="Gislard M."/>
            <person name="Lluch J."/>
            <person name="Milhes M."/>
            <person name="Lampietro C."/>
            <person name="Lopez Roques C."/>
            <person name="Donnadieu C."/>
            <person name="Braasch I."/>
            <person name="Desvignes T."/>
            <person name="Postlethwait J."/>
            <person name="Bobe J."/>
            <person name="Guiguen Y."/>
            <person name="Dirks R."/>
        </authorList>
    </citation>
    <scope>NUCLEOTIDE SEQUENCE</scope>
    <source>
        <strain evidence="3">Tag_6206</strain>
        <tissue evidence="3">Liver</tissue>
    </source>
</reference>
<dbReference type="Proteomes" id="UP001044222">
    <property type="component" value="Unassembled WGS sequence"/>
</dbReference>
<feature type="region of interest" description="Disordered" evidence="1">
    <location>
        <begin position="2178"/>
        <end position="2197"/>
    </location>
</feature>
<feature type="region of interest" description="Disordered" evidence="1">
    <location>
        <begin position="2078"/>
        <end position="2136"/>
    </location>
</feature>
<feature type="region of interest" description="Disordered" evidence="1">
    <location>
        <begin position="261"/>
        <end position="295"/>
    </location>
</feature>
<dbReference type="EMBL" id="JAFIRN010000003">
    <property type="protein sequence ID" value="KAG5853269.1"/>
    <property type="molecule type" value="Genomic_DNA"/>
</dbReference>
<keyword evidence="4" id="KW-1185">Reference proteome</keyword>
<feature type="region of interest" description="Disordered" evidence="1">
    <location>
        <begin position="182"/>
        <end position="225"/>
    </location>
</feature>
<protein>
    <recommendedName>
        <fullName evidence="2">C2 NT-type domain-containing protein</fullName>
    </recommendedName>
</protein>
<feature type="compositionally biased region" description="Low complexity" evidence="1">
    <location>
        <begin position="410"/>
        <end position="420"/>
    </location>
</feature>
<organism evidence="3 4">
    <name type="scientific">Anguilla anguilla</name>
    <name type="common">European freshwater eel</name>
    <name type="synonym">Muraena anguilla</name>
    <dbReference type="NCBI Taxonomy" id="7936"/>
    <lineage>
        <taxon>Eukaryota</taxon>
        <taxon>Metazoa</taxon>
        <taxon>Chordata</taxon>
        <taxon>Craniata</taxon>
        <taxon>Vertebrata</taxon>
        <taxon>Euteleostomi</taxon>
        <taxon>Actinopterygii</taxon>
        <taxon>Neopterygii</taxon>
        <taxon>Teleostei</taxon>
        <taxon>Anguilliformes</taxon>
        <taxon>Anguillidae</taxon>
        <taxon>Anguilla</taxon>
    </lineage>
</organism>
<evidence type="ECO:0000313" key="3">
    <source>
        <dbReference type="EMBL" id="KAG5853269.1"/>
    </source>
</evidence>
<feature type="compositionally biased region" description="Polar residues" evidence="1">
    <location>
        <begin position="431"/>
        <end position="441"/>
    </location>
</feature>
<comment type="caution">
    <text evidence="3">The sequence shown here is derived from an EMBL/GenBank/DDBJ whole genome shotgun (WGS) entry which is preliminary data.</text>
</comment>